<dbReference type="AlphaFoldDB" id="A0A3N4JEQ5"/>
<gene>
    <name evidence="2" type="ORF">L873DRAFT_1813367</name>
</gene>
<feature type="compositionally biased region" description="Basic residues" evidence="1">
    <location>
        <begin position="13"/>
        <end position="39"/>
    </location>
</feature>
<dbReference type="EMBL" id="ML120429">
    <property type="protein sequence ID" value="RPA95171.1"/>
    <property type="molecule type" value="Genomic_DNA"/>
</dbReference>
<protein>
    <submittedName>
        <fullName evidence="2">Uncharacterized protein</fullName>
    </submittedName>
</protein>
<accession>A0A3N4JEQ5</accession>
<proteinExistence type="predicted"/>
<feature type="region of interest" description="Disordered" evidence="1">
    <location>
        <begin position="1"/>
        <end position="42"/>
    </location>
</feature>
<name>A0A3N4JEQ5_9PEZI</name>
<evidence type="ECO:0000313" key="2">
    <source>
        <dbReference type="EMBL" id="RPA95171.1"/>
    </source>
</evidence>
<evidence type="ECO:0000256" key="1">
    <source>
        <dbReference type="SAM" id="MobiDB-lite"/>
    </source>
</evidence>
<sequence>MCSSSSMLVQGGRRGRRNKNSSRIRRSKRSEHTYHRHSSHISLYGPSQYKEINSFVQCHYRAIHNTRTVPESDHIVPIQLSNDWLAGSTG</sequence>
<reference evidence="2 3" key="1">
    <citation type="journal article" date="2018" name="Nat. Ecol. Evol.">
        <title>Pezizomycetes genomes reveal the molecular basis of ectomycorrhizal truffle lifestyle.</title>
        <authorList>
            <person name="Murat C."/>
            <person name="Payen T."/>
            <person name="Noel B."/>
            <person name="Kuo A."/>
            <person name="Morin E."/>
            <person name="Chen J."/>
            <person name="Kohler A."/>
            <person name="Krizsan K."/>
            <person name="Balestrini R."/>
            <person name="Da Silva C."/>
            <person name="Montanini B."/>
            <person name="Hainaut M."/>
            <person name="Levati E."/>
            <person name="Barry K.W."/>
            <person name="Belfiori B."/>
            <person name="Cichocki N."/>
            <person name="Clum A."/>
            <person name="Dockter R.B."/>
            <person name="Fauchery L."/>
            <person name="Guy J."/>
            <person name="Iotti M."/>
            <person name="Le Tacon F."/>
            <person name="Lindquist E.A."/>
            <person name="Lipzen A."/>
            <person name="Malagnac F."/>
            <person name="Mello A."/>
            <person name="Molinier V."/>
            <person name="Miyauchi S."/>
            <person name="Poulain J."/>
            <person name="Riccioni C."/>
            <person name="Rubini A."/>
            <person name="Sitrit Y."/>
            <person name="Splivallo R."/>
            <person name="Traeger S."/>
            <person name="Wang M."/>
            <person name="Zifcakova L."/>
            <person name="Wipf D."/>
            <person name="Zambonelli A."/>
            <person name="Paolocci F."/>
            <person name="Nowrousian M."/>
            <person name="Ottonello S."/>
            <person name="Baldrian P."/>
            <person name="Spatafora J.W."/>
            <person name="Henrissat B."/>
            <person name="Nagy L.G."/>
            <person name="Aury J.M."/>
            <person name="Wincker P."/>
            <person name="Grigoriev I.V."/>
            <person name="Bonfante P."/>
            <person name="Martin F.M."/>
        </authorList>
    </citation>
    <scope>NUCLEOTIDE SEQUENCE [LARGE SCALE GENOMIC DNA]</scope>
    <source>
        <strain evidence="2 3">120613-1</strain>
    </source>
</reference>
<evidence type="ECO:0000313" key="3">
    <source>
        <dbReference type="Proteomes" id="UP000276215"/>
    </source>
</evidence>
<keyword evidence="3" id="KW-1185">Reference proteome</keyword>
<dbReference type="Proteomes" id="UP000276215">
    <property type="component" value="Unassembled WGS sequence"/>
</dbReference>
<organism evidence="2 3">
    <name type="scientific">Choiromyces venosus 120613-1</name>
    <dbReference type="NCBI Taxonomy" id="1336337"/>
    <lineage>
        <taxon>Eukaryota</taxon>
        <taxon>Fungi</taxon>
        <taxon>Dikarya</taxon>
        <taxon>Ascomycota</taxon>
        <taxon>Pezizomycotina</taxon>
        <taxon>Pezizomycetes</taxon>
        <taxon>Pezizales</taxon>
        <taxon>Tuberaceae</taxon>
        <taxon>Choiromyces</taxon>
    </lineage>
</organism>